<feature type="domain" description="PE-PPE" evidence="1">
    <location>
        <begin position="105"/>
        <end position="288"/>
    </location>
</feature>
<name>A0A7I9YF58_MYCAL</name>
<evidence type="ECO:0000313" key="2">
    <source>
        <dbReference type="EMBL" id="GFG87286.1"/>
    </source>
</evidence>
<sequence>MSHSYAVETGCGRLPSGYRNIGEELVNKTTVGALLSAPIIIAGVTAAPAPAAATDHHILDYALAAEALVMIPAMNQNWLDLSKELYLVPNGFPEDGDATFLQVPETYDLNASIKGATDILVDAIKTRWDAGDFDSGDPLYIFGYSQANVAAGLAMERLAEETDIPKDALHFVMVGDSAAEGGFLSGFLPTLLQWVPEEWHDDVITMVYQVAEMMNIDSVIGLVTPNDLYTADVYSLSSDGFANWDDGHQMAGMFSDHLAYLGLSPEEIASATQTVSGDTVYHMIDTANVNVFQALVNSAEMIMGGFLAWF</sequence>
<dbReference type="Pfam" id="PF08237">
    <property type="entry name" value="PE-PPE"/>
    <property type="match status" value="1"/>
</dbReference>
<reference evidence="2 3" key="1">
    <citation type="journal article" date="2019" name="Emerg. Microbes Infect.">
        <title>Comprehensive subspecies identification of 175 nontuberculous mycobacteria species based on 7547 genomic profiles.</title>
        <authorList>
            <person name="Matsumoto Y."/>
            <person name="Kinjo T."/>
            <person name="Motooka D."/>
            <person name="Nabeya D."/>
            <person name="Jung N."/>
            <person name="Uechi K."/>
            <person name="Horii T."/>
            <person name="Iida T."/>
            <person name="Fujita J."/>
            <person name="Nakamura S."/>
        </authorList>
    </citation>
    <scope>NUCLEOTIDE SEQUENCE [LARGE SCALE GENOMIC DNA]</scope>
    <source>
        <strain evidence="2 3">JCM 30723</strain>
    </source>
</reference>
<protein>
    <recommendedName>
        <fullName evidence="1">PE-PPE domain-containing protein</fullName>
    </recommendedName>
</protein>
<dbReference type="EMBL" id="BLKY01000001">
    <property type="protein sequence ID" value="GFG87286.1"/>
    <property type="molecule type" value="Genomic_DNA"/>
</dbReference>
<comment type="caution">
    <text evidence="2">The sequence shown here is derived from an EMBL/GenBank/DDBJ whole genome shotgun (WGS) entry which is preliminary data.</text>
</comment>
<evidence type="ECO:0000313" key="3">
    <source>
        <dbReference type="Proteomes" id="UP000465305"/>
    </source>
</evidence>
<dbReference type="AlphaFoldDB" id="A0A7I9YF58"/>
<accession>A0A7I9YF58</accession>
<gene>
    <name evidence="2" type="ORF">MALGJ_39620</name>
</gene>
<dbReference type="InterPro" id="IPR013228">
    <property type="entry name" value="PE-PPE_C"/>
</dbReference>
<proteinExistence type="predicted"/>
<dbReference type="Proteomes" id="UP000465305">
    <property type="component" value="Unassembled WGS sequence"/>
</dbReference>
<evidence type="ECO:0000259" key="1">
    <source>
        <dbReference type="Pfam" id="PF08237"/>
    </source>
</evidence>
<organism evidence="2 3">
    <name type="scientific">Mycolicibacter algericus</name>
    <name type="common">Mycobacterium algericum</name>
    <dbReference type="NCBI Taxonomy" id="1288388"/>
    <lineage>
        <taxon>Bacteria</taxon>
        <taxon>Bacillati</taxon>
        <taxon>Actinomycetota</taxon>
        <taxon>Actinomycetes</taxon>
        <taxon>Mycobacteriales</taxon>
        <taxon>Mycobacteriaceae</taxon>
        <taxon>Mycolicibacter</taxon>
    </lineage>
</organism>